<name>A0A7R8W8G3_9CRUS</name>
<evidence type="ECO:0000256" key="4">
    <source>
        <dbReference type="ARBA" id="ARBA00022692"/>
    </source>
</evidence>
<comment type="subcellular location">
    <subcellularLocation>
        <location evidence="1 9">Mitochondrion membrane</location>
        <topology evidence="1 9">Multi-pass membrane protein</topology>
    </subcellularLocation>
</comment>
<evidence type="ECO:0000256" key="9">
    <source>
        <dbReference type="RuleBase" id="RU362000"/>
    </source>
</evidence>
<evidence type="ECO:0000256" key="6">
    <source>
        <dbReference type="ARBA" id="ARBA00022989"/>
    </source>
</evidence>
<evidence type="ECO:0000256" key="7">
    <source>
        <dbReference type="ARBA" id="ARBA00023128"/>
    </source>
</evidence>
<comment type="similarity">
    <text evidence="2 9">Belongs to the sideroflexin family.</text>
</comment>
<sequence>MWKPRTCAPGEAEGHDRLKNLPCRIDFGKPRWDQQYYSGRARHFFTVTNPLKLLVSNAELAKSEEIVTRYKRGETPDLTVDQLWHYKHTYDSAYHPETGEKLPLFGRMSSQMPVNMALTGSMLIAYNNVPVSMFLQFANQSYNALVNYSNRSGSSPIPTSTLVTSYVLATSGAMATVAGFNKIAKRFPPVIARFGPFAAVCAANAVNIPCMRSTELFNGTEVVDDKGRLVGRSKQAAVEGISLVLISRILMAAPGMVILPLMVEKMEKKGMFQARPWINPVFQILGCGALLVFTTPLCCAIWPQQMSVRVDSLEPEIQQNAKRMGLTSEYLTYNKGL</sequence>
<dbReference type="OrthoDB" id="6608471at2759"/>
<accession>A0A7R8W8G3</accession>
<feature type="transmembrane region" description="Helical" evidence="9">
    <location>
        <begin position="117"/>
        <end position="137"/>
    </location>
</feature>
<keyword evidence="4 9" id="KW-0812">Transmembrane</keyword>
<feature type="transmembrane region" description="Helical" evidence="9">
    <location>
        <begin position="157"/>
        <end position="180"/>
    </location>
</feature>
<evidence type="ECO:0000256" key="2">
    <source>
        <dbReference type="ARBA" id="ARBA00005974"/>
    </source>
</evidence>
<protein>
    <recommendedName>
        <fullName evidence="9">Sidoreflexin</fullName>
    </recommendedName>
</protein>
<gene>
    <name evidence="10" type="ORF">CTOB1V02_LOCUS3645</name>
</gene>
<dbReference type="GO" id="GO:0140300">
    <property type="term" value="P:serine import into mitochondrion"/>
    <property type="evidence" value="ECO:0007669"/>
    <property type="project" value="TreeGrafter"/>
</dbReference>
<evidence type="ECO:0000256" key="1">
    <source>
        <dbReference type="ARBA" id="ARBA00004225"/>
    </source>
</evidence>
<evidence type="ECO:0000256" key="3">
    <source>
        <dbReference type="ARBA" id="ARBA00022448"/>
    </source>
</evidence>
<reference evidence="10" key="1">
    <citation type="submission" date="2020-11" db="EMBL/GenBank/DDBJ databases">
        <authorList>
            <person name="Tran Van P."/>
        </authorList>
    </citation>
    <scope>NUCLEOTIDE SEQUENCE</scope>
</reference>
<feature type="transmembrane region" description="Helical" evidence="9">
    <location>
        <begin position="281"/>
        <end position="302"/>
    </location>
</feature>
<keyword evidence="8 9" id="KW-0472">Membrane</keyword>
<keyword evidence="6 9" id="KW-1133">Transmembrane helix</keyword>
<dbReference type="Pfam" id="PF03820">
    <property type="entry name" value="SFXNs"/>
    <property type="match status" value="1"/>
</dbReference>
<dbReference type="EMBL" id="OB660642">
    <property type="protein sequence ID" value="CAD7225713.1"/>
    <property type="molecule type" value="Genomic_DNA"/>
</dbReference>
<proteinExistence type="inferred from homology"/>
<dbReference type="AlphaFoldDB" id="A0A7R8W8G3"/>
<feature type="transmembrane region" description="Helical" evidence="9">
    <location>
        <begin position="236"/>
        <end position="261"/>
    </location>
</feature>
<dbReference type="GO" id="GO:0015075">
    <property type="term" value="F:monoatomic ion transmembrane transporter activity"/>
    <property type="evidence" value="ECO:0007669"/>
    <property type="project" value="InterPro"/>
</dbReference>
<keyword evidence="7 9" id="KW-0496">Mitochondrion</keyword>
<dbReference type="PANTHER" id="PTHR11153:SF8">
    <property type="entry name" value="SIDEROFLEXIN-1"/>
    <property type="match status" value="1"/>
</dbReference>
<dbReference type="PANTHER" id="PTHR11153">
    <property type="entry name" value="SIDEROFLEXIN"/>
    <property type="match status" value="1"/>
</dbReference>
<evidence type="ECO:0000256" key="5">
    <source>
        <dbReference type="ARBA" id="ARBA00022970"/>
    </source>
</evidence>
<evidence type="ECO:0000313" key="10">
    <source>
        <dbReference type="EMBL" id="CAD7225713.1"/>
    </source>
</evidence>
<keyword evidence="3" id="KW-0813">Transport</keyword>
<dbReference type="GO" id="GO:0005743">
    <property type="term" value="C:mitochondrial inner membrane"/>
    <property type="evidence" value="ECO:0007669"/>
    <property type="project" value="TreeGrafter"/>
</dbReference>
<organism evidence="10">
    <name type="scientific">Cyprideis torosa</name>
    <dbReference type="NCBI Taxonomy" id="163714"/>
    <lineage>
        <taxon>Eukaryota</taxon>
        <taxon>Metazoa</taxon>
        <taxon>Ecdysozoa</taxon>
        <taxon>Arthropoda</taxon>
        <taxon>Crustacea</taxon>
        <taxon>Oligostraca</taxon>
        <taxon>Ostracoda</taxon>
        <taxon>Podocopa</taxon>
        <taxon>Podocopida</taxon>
        <taxon>Cytherocopina</taxon>
        <taxon>Cytheroidea</taxon>
        <taxon>Cytherideidae</taxon>
        <taxon>Cyprideis</taxon>
    </lineage>
</organism>
<keyword evidence="5" id="KW-0029">Amino-acid transport</keyword>
<dbReference type="InterPro" id="IPR004686">
    <property type="entry name" value="Mtc"/>
</dbReference>
<dbReference type="NCBIfam" id="TIGR00798">
    <property type="entry name" value="mtc"/>
    <property type="match status" value="1"/>
</dbReference>
<evidence type="ECO:0000256" key="8">
    <source>
        <dbReference type="ARBA" id="ARBA00023136"/>
    </source>
</evidence>